<dbReference type="Gene3D" id="3.60.20.10">
    <property type="entry name" value="Glutamine Phosphoribosylpyrophosphate, subunit 1, domain 1"/>
    <property type="match status" value="1"/>
</dbReference>
<evidence type="ECO:0000256" key="6">
    <source>
        <dbReference type="ARBA" id="ARBA00022888"/>
    </source>
</evidence>
<dbReference type="EMBL" id="AF210249">
    <property type="protein sequence ID" value="AAG02363.1"/>
    <property type="molecule type" value="Genomic_DNA"/>
</dbReference>
<dbReference type="Gene3D" id="3.40.50.620">
    <property type="entry name" value="HUPs"/>
    <property type="match status" value="1"/>
</dbReference>
<dbReference type="PIRSF" id="PIRSF001589">
    <property type="entry name" value="Asn_synthetase_glu-h"/>
    <property type="match status" value="1"/>
</dbReference>
<evidence type="ECO:0000256" key="10">
    <source>
        <dbReference type="PIRSR" id="PIRSR001589-2"/>
    </source>
</evidence>
<keyword evidence="5 10" id="KW-0067">ATP-binding</keyword>
<evidence type="ECO:0000256" key="7">
    <source>
        <dbReference type="ARBA" id="ARBA00022962"/>
    </source>
</evidence>
<dbReference type="PROSITE" id="PS51278">
    <property type="entry name" value="GATASE_TYPE_2"/>
    <property type="match status" value="1"/>
</dbReference>
<dbReference type="InterPro" id="IPR033738">
    <property type="entry name" value="AsnB_N"/>
</dbReference>
<feature type="domain" description="Glutamine amidotransferase type-2" evidence="12">
    <location>
        <begin position="5"/>
        <end position="214"/>
    </location>
</feature>
<keyword evidence="4 10" id="KW-0547">Nucleotide-binding</keyword>
<protein>
    <recommendedName>
        <fullName evidence="3">asparagine synthase (glutamine-hydrolyzing)</fullName>
        <ecNumber evidence="3">6.3.5.4</ecNumber>
    </recommendedName>
</protein>
<sequence>MRPVCGIVAIRSADGGLDGGELTAPMADLRPRGPDGEGTWVSPTGRAALGHTRLAVIAPDAGRQPVAGPDGTVRLVVNGEFYGYREIRAELRAAGCRFRTGSDSEIALHLYLRDGRRALERLRGEFAFVLWDERRATLFAARDRFGVKPLYYTERDGRLYVASTVRALLSCGAPARWDTAAFAAHLQLGLPPDRTLFAGIRQLPPGCHLIADAHGTRVTPYWDLDYPPAGELAARGSLDDHLDAVRERTDEAVRLRTVADVPLACHLSGGLDSSAVAASAARHTRLTAFTVRFDDPAFDESAVARRTAAHLAIDHREVASERAHFADHLRDVVRAGEMVQENSHGIARYLHSAHIKKAGFTAVLAGEGGDELFLGYPQFRKDLTLSLSADARDKADRGYARLVAAGLLPPYLRTLLGTLGFLPSWIVDRHLAVTQPVAALLRPDFAAELARADAAAPLLAAGAGLLAGRAPAHQATYLFAKTWLPGYLLAAERLDAAQAVEVRLPLFDHHLFDLVRHTPPAWYDKDGTGKYPLRAAMRHRLPREVTEGRKQGFLAPPMADDDTLLDALRERLAGPGAGDDPFFDPHAVRALLDRLAAAPPGQRSGGEKLLQLVASTAELADEFGLTTAPSGQKGGNGG</sequence>
<evidence type="ECO:0000256" key="9">
    <source>
        <dbReference type="PIRSR" id="PIRSR001589-1"/>
    </source>
</evidence>
<dbReference type="PANTHER" id="PTHR43284">
    <property type="entry name" value="ASPARAGINE SYNTHETASE (GLUTAMINE-HYDROLYZING)"/>
    <property type="match status" value="1"/>
</dbReference>
<keyword evidence="9" id="KW-0028">Amino-acid biosynthesis</keyword>
<comment type="similarity">
    <text evidence="2">Belongs to the asparagine synthetase family.</text>
</comment>
<reference evidence="13" key="1">
    <citation type="journal article" date="2000" name="Chem. Biol.">
        <title>The biosynthetic gene cluster for the antitumor drug bleomycin from Streptomyces verticillus ATCC15003 supporting functional interactions between nonribosomal peptide synthetases and a polyketide synthase.</title>
        <authorList>
            <person name="Du L."/>
            <person name="Sanchez C."/>
            <person name="Chen M."/>
            <person name="Edwards D.J."/>
            <person name="Shen B."/>
        </authorList>
    </citation>
    <scope>NUCLEOTIDE SEQUENCE</scope>
    <source>
        <strain evidence="13">ATCC15003</strain>
    </source>
</reference>
<comment type="catalytic activity">
    <reaction evidence="8">
        <text>L-aspartate + L-glutamine + ATP + H2O = L-asparagine + L-glutamate + AMP + diphosphate + H(+)</text>
        <dbReference type="Rhea" id="RHEA:12228"/>
        <dbReference type="ChEBI" id="CHEBI:15377"/>
        <dbReference type="ChEBI" id="CHEBI:15378"/>
        <dbReference type="ChEBI" id="CHEBI:29985"/>
        <dbReference type="ChEBI" id="CHEBI:29991"/>
        <dbReference type="ChEBI" id="CHEBI:30616"/>
        <dbReference type="ChEBI" id="CHEBI:33019"/>
        <dbReference type="ChEBI" id="CHEBI:58048"/>
        <dbReference type="ChEBI" id="CHEBI:58359"/>
        <dbReference type="ChEBI" id="CHEBI:456215"/>
        <dbReference type="EC" id="6.3.5.4"/>
    </reaction>
</comment>
<proteinExistence type="inferred from homology"/>
<evidence type="ECO:0000256" key="4">
    <source>
        <dbReference type="ARBA" id="ARBA00022741"/>
    </source>
</evidence>
<feature type="binding site" evidence="10">
    <location>
        <position position="103"/>
    </location>
    <ligand>
        <name>L-glutamine</name>
        <dbReference type="ChEBI" id="CHEBI:58359"/>
    </ligand>
</feature>
<evidence type="ECO:0000256" key="5">
    <source>
        <dbReference type="ARBA" id="ARBA00022840"/>
    </source>
</evidence>
<dbReference type="GO" id="GO:0004066">
    <property type="term" value="F:asparagine synthase (glutamine-hydrolyzing) activity"/>
    <property type="evidence" value="ECO:0007669"/>
    <property type="project" value="UniProtKB-EC"/>
</dbReference>
<evidence type="ECO:0000256" key="2">
    <source>
        <dbReference type="ARBA" id="ARBA00005752"/>
    </source>
</evidence>
<dbReference type="GO" id="GO:0005829">
    <property type="term" value="C:cytosol"/>
    <property type="evidence" value="ECO:0007669"/>
    <property type="project" value="TreeGrafter"/>
</dbReference>
<dbReference type="GO" id="GO:0005524">
    <property type="term" value="F:ATP binding"/>
    <property type="evidence" value="ECO:0007669"/>
    <property type="project" value="UniProtKB-KW"/>
</dbReference>
<evidence type="ECO:0000313" key="13">
    <source>
        <dbReference type="EMBL" id="AAG02363.1"/>
    </source>
</evidence>
<dbReference type="NCBIfam" id="TIGR01536">
    <property type="entry name" value="asn_synth_AEB"/>
    <property type="match status" value="1"/>
</dbReference>
<dbReference type="InterPro" id="IPR006426">
    <property type="entry name" value="Asn_synth_AEB"/>
</dbReference>
<evidence type="ECO:0000256" key="11">
    <source>
        <dbReference type="PIRSR" id="PIRSR001589-3"/>
    </source>
</evidence>
<dbReference type="EC" id="6.3.5.4" evidence="3"/>
<dbReference type="InterPro" id="IPR029055">
    <property type="entry name" value="Ntn_hydrolases_N"/>
</dbReference>
<dbReference type="CDD" id="cd00712">
    <property type="entry name" value="AsnB"/>
    <property type="match status" value="1"/>
</dbReference>
<feature type="binding site" evidence="10">
    <location>
        <position position="291"/>
    </location>
    <ligand>
        <name>ATP</name>
        <dbReference type="ChEBI" id="CHEBI:30616"/>
    </ligand>
</feature>
<accession>Q9FB19</accession>
<dbReference type="Pfam" id="PF13537">
    <property type="entry name" value="GATase_7"/>
    <property type="match status" value="1"/>
</dbReference>
<keyword evidence="7 9" id="KW-0315">Glutamine amidotransferase</keyword>
<feature type="active site" description="For GATase activity" evidence="9">
    <location>
        <position position="5"/>
    </location>
</feature>
<name>Q9FB19_9ACTN</name>
<dbReference type="PANTHER" id="PTHR43284:SF1">
    <property type="entry name" value="ASPARAGINE SYNTHETASE"/>
    <property type="match status" value="1"/>
</dbReference>
<evidence type="ECO:0000259" key="12">
    <source>
        <dbReference type="PROSITE" id="PS51278"/>
    </source>
</evidence>
<dbReference type="InterPro" id="IPR051786">
    <property type="entry name" value="ASN_synthetase/amidase"/>
</dbReference>
<evidence type="ECO:0000256" key="1">
    <source>
        <dbReference type="ARBA" id="ARBA00005187"/>
    </source>
</evidence>
<comment type="pathway">
    <text evidence="1">Amino-acid biosynthesis; L-asparagine biosynthesis; L-asparagine from L-aspartate (L-Gln route): step 1/1.</text>
</comment>
<dbReference type="SUPFAM" id="SSF56235">
    <property type="entry name" value="N-terminal nucleophile aminohydrolases (Ntn hydrolases)"/>
    <property type="match status" value="1"/>
</dbReference>
<dbReference type="AlphaFoldDB" id="Q9FB19"/>
<organism evidence="13">
    <name type="scientific">Streptomyces verticillus</name>
    <dbReference type="NCBI Taxonomy" id="29309"/>
    <lineage>
        <taxon>Bacteria</taxon>
        <taxon>Bacillati</taxon>
        <taxon>Actinomycetota</taxon>
        <taxon>Actinomycetes</taxon>
        <taxon>Kitasatosporales</taxon>
        <taxon>Streptomycetaceae</taxon>
        <taxon>Streptomyces</taxon>
    </lineage>
</organism>
<evidence type="ECO:0000256" key="3">
    <source>
        <dbReference type="ARBA" id="ARBA00012737"/>
    </source>
</evidence>
<dbReference type="Pfam" id="PF00733">
    <property type="entry name" value="Asn_synthase"/>
    <property type="match status" value="1"/>
</dbReference>
<dbReference type="InterPro" id="IPR001962">
    <property type="entry name" value="Asn_synthase"/>
</dbReference>
<feature type="site" description="Important for beta-aspartyl-AMP intermediate formation" evidence="11">
    <location>
        <position position="367"/>
    </location>
</feature>
<evidence type="ECO:0000256" key="8">
    <source>
        <dbReference type="ARBA" id="ARBA00048741"/>
    </source>
</evidence>
<dbReference type="SUPFAM" id="SSF52402">
    <property type="entry name" value="Adenine nucleotide alpha hydrolases-like"/>
    <property type="match status" value="1"/>
</dbReference>
<dbReference type="GO" id="GO:0006529">
    <property type="term" value="P:asparagine biosynthetic process"/>
    <property type="evidence" value="ECO:0007669"/>
    <property type="project" value="UniProtKB-KW"/>
</dbReference>
<reference evidence="13" key="2">
    <citation type="journal article" date="2000" name="FEMS Microbiol. Lett.">
        <title>An oxidation domain in the BlmIII non-ribosomal peptide synthetase probably catalyzing thiazole formation in the biosynthesis of the anti-tumor drug bleomycin in Streptomyces verticillus ATCC15003.</title>
        <authorList>
            <person name="Du L."/>
            <person name="Chen M."/>
            <person name="Sanchez C."/>
            <person name="Shen B."/>
        </authorList>
    </citation>
    <scope>NUCLEOTIDE SEQUENCE</scope>
    <source>
        <strain evidence="13">ATCC15003</strain>
    </source>
</reference>
<dbReference type="InterPro" id="IPR017932">
    <property type="entry name" value="GATase_2_dom"/>
</dbReference>
<dbReference type="CDD" id="cd01991">
    <property type="entry name" value="Asn_synthase_B_C"/>
    <property type="match status" value="1"/>
</dbReference>
<dbReference type="InterPro" id="IPR014729">
    <property type="entry name" value="Rossmann-like_a/b/a_fold"/>
</dbReference>
<keyword evidence="6 9" id="KW-0061">Asparagine biosynthesis</keyword>